<dbReference type="Proteomes" id="UP001415857">
    <property type="component" value="Unassembled WGS sequence"/>
</dbReference>
<dbReference type="GO" id="GO:0045944">
    <property type="term" value="P:positive regulation of transcription by RNA polymerase II"/>
    <property type="evidence" value="ECO:0007669"/>
    <property type="project" value="TreeGrafter"/>
</dbReference>
<dbReference type="GO" id="GO:0000977">
    <property type="term" value="F:RNA polymerase II transcription regulatory region sequence-specific DNA binding"/>
    <property type="evidence" value="ECO:0007669"/>
    <property type="project" value="TreeGrafter"/>
</dbReference>
<dbReference type="GO" id="GO:0005634">
    <property type="term" value="C:nucleus"/>
    <property type="evidence" value="ECO:0007669"/>
    <property type="project" value="TreeGrafter"/>
</dbReference>
<dbReference type="AlphaFoldDB" id="A0AAP0S4E1"/>
<name>A0AAP0S4E1_LIQFO</name>
<protein>
    <submittedName>
        <fullName evidence="1">Uncharacterized protein</fullName>
    </submittedName>
</protein>
<sequence>MPLIQQELPEGKWFCCMDRSRIHSTLQKLLVGGAEKLPDSLLTVMKKIMTKKVQTPIPILM</sequence>
<keyword evidence="2" id="KW-1185">Reference proteome</keyword>
<dbReference type="GO" id="GO:0042393">
    <property type="term" value="F:histone binding"/>
    <property type="evidence" value="ECO:0007669"/>
    <property type="project" value="TreeGrafter"/>
</dbReference>
<reference evidence="1 2" key="1">
    <citation type="journal article" date="2024" name="Plant J.">
        <title>Genome sequences and population genomics reveal climatic adaptation and genomic divergence between two closely related sweetgum species.</title>
        <authorList>
            <person name="Xu W.Q."/>
            <person name="Ren C.Q."/>
            <person name="Zhang X.Y."/>
            <person name="Comes H.P."/>
            <person name="Liu X.H."/>
            <person name="Li Y.G."/>
            <person name="Kettle C.J."/>
            <person name="Jalonen R."/>
            <person name="Gaisberger H."/>
            <person name="Ma Y.Z."/>
            <person name="Qiu Y.X."/>
        </authorList>
    </citation>
    <scope>NUCLEOTIDE SEQUENCE [LARGE SCALE GENOMIC DNA]</scope>
    <source>
        <strain evidence="1">Hangzhou</strain>
    </source>
</reference>
<evidence type="ECO:0000313" key="2">
    <source>
        <dbReference type="Proteomes" id="UP001415857"/>
    </source>
</evidence>
<gene>
    <name evidence="1" type="ORF">L1049_008983</name>
</gene>
<comment type="caution">
    <text evidence="1">The sequence shown here is derived from an EMBL/GenBank/DDBJ whole genome shotgun (WGS) entry which is preliminary data.</text>
</comment>
<dbReference type="EMBL" id="JBBPBK010000002">
    <property type="protein sequence ID" value="KAK9290805.1"/>
    <property type="molecule type" value="Genomic_DNA"/>
</dbReference>
<dbReference type="PANTHER" id="PTHR47025">
    <property type="entry name" value="AUTOIMMUNE REGULATOR"/>
    <property type="match status" value="1"/>
</dbReference>
<evidence type="ECO:0000313" key="1">
    <source>
        <dbReference type="EMBL" id="KAK9290805.1"/>
    </source>
</evidence>
<dbReference type="GO" id="GO:0003682">
    <property type="term" value="F:chromatin binding"/>
    <property type="evidence" value="ECO:0007669"/>
    <property type="project" value="TreeGrafter"/>
</dbReference>
<proteinExistence type="predicted"/>
<dbReference type="PANTHER" id="PTHR47025:SF28">
    <property type="entry name" value="ACYL-COA N-ACYLTRANSFERASE WITH RING_FYVE_PHD-TYPE ZINC FINGER DOMAIN-CONTAINING PROTEIN"/>
    <property type="match status" value="1"/>
</dbReference>
<organism evidence="1 2">
    <name type="scientific">Liquidambar formosana</name>
    <name type="common">Formosan gum</name>
    <dbReference type="NCBI Taxonomy" id="63359"/>
    <lineage>
        <taxon>Eukaryota</taxon>
        <taxon>Viridiplantae</taxon>
        <taxon>Streptophyta</taxon>
        <taxon>Embryophyta</taxon>
        <taxon>Tracheophyta</taxon>
        <taxon>Spermatophyta</taxon>
        <taxon>Magnoliopsida</taxon>
        <taxon>eudicotyledons</taxon>
        <taxon>Gunneridae</taxon>
        <taxon>Pentapetalae</taxon>
        <taxon>Saxifragales</taxon>
        <taxon>Altingiaceae</taxon>
        <taxon>Liquidambar</taxon>
    </lineage>
</organism>
<accession>A0AAP0S4E1</accession>